<keyword evidence="2" id="KW-0479">Metal-binding</keyword>
<dbReference type="SUPFAM" id="SSF51556">
    <property type="entry name" value="Metallo-dependent hydrolases"/>
    <property type="match status" value="1"/>
</dbReference>
<accession>A0ABS4KGQ7</accession>
<proteinExistence type="inferred from homology"/>
<comment type="similarity">
    <text evidence="1 5">Belongs to the metallo-dependent hydrolases superfamily. NagA family.</text>
</comment>
<evidence type="ECO:0000256" key="2">
    <source>
        <dbReference type="ARBA" id="ARBA00022723"/>
    </source>
</evidence>
<protein>
    <submittedName>
        <fullName evidence="7">N-acetylglucosamine-6-phosphate deacetylase</fullName>
        <ecNumber evidence="7">3.5.1.25</ecNumber>
    </submittedName>
</protein>
<keyword evidence="3 5" id="KW-0378">Hydrolase</keyword>
<evidence type="ECO:0000256" key="3">
    <source>
        <dbReference type="ARBA" id="ARBA00022801"/>
    </source>
</evidence>
<dbReference type="EC" id="3.5.1.25" evidence="7"/>
<dbReference type="GO" id="GO:0008448">
    <property type="term" value="F:N-acetylglucosamine-6-phosphate deacetylase activity"/>
    <property type="evidence" value="ECO:0007669"/>
    <property type="project" value="UniProtKB-EC"/>
</dbReference>
<name>A0ABS4KGQ7_9FIRM</name>
<dbReference type="Proteomes" id="UP001314903">
    <property type="component" value="Unassembled WGS sequence"/>
</dbReference>
<organism evidence="7 8">
    <name type="scientific">Acetoanaerobium pronyense</name>
    <dbReference type="NCBI Taxonomy" id="1482736"/>
    <lineage>
        <taxon>Bacteria</taxon>
        <taxon>Bacillati</taxon>
        <taxon>Bacillota</taxon>
        <taxon>Clostridia</taxon>
        <taxon>Peptostreptococcales</taxon>
        <taxon>Filifactoraceae</taxon>
        <taxon>Acetoanaerobium</taxon>
    </lineage>
</organism>
<evidence type="ECO:0000313" key="7">
    <source>
        <dbReference type="EMBL" id="MBP2026933.1"/>
    </source>
</evidence>
<dbReference type="SUPFAM" id="SSF51338">
    <property type="entry name" value="Composite domain of metallo-dependent hydrolases"/>
    <property type="match status" value="1"/>
</dbReference>
<dbReference type="Gene3D" id="2.30.40.10">
    <property type="entry name" value="Urease, subunit C, domain 1"/>
    <property type="match status" value="1"/>
</dbReference>
<dbReference type="InterPro" id="IPR011059">
    <property type="entry name" value="Metal-dep_hydrolase_composite"/>
</dbReference>
<dbReference type="Pfam" id="PF01979">
    <property type="entry name" value="Amidohydro_1"/>
    <property type="match status" value="1"/>
</dbReference>
<dbReference type="NCBIfam" id="TIGR00221">
    <property type="entry name" value="nagA"/>
    <property type="match status" value="1"/>
</dbReference>
<sequence>MKALINGKILMENEILEDRVLLFDTKIREICKVEDINHYEVTEIIDANNLYISPGFIDIHIHGSGGFDTMDGDINALEKISKTIAAYGTTSFLPTTMTMEKSHIIKALDTIKKAMSTETKNVANILGVHLEGPFINPIFKGAQNSEYIIEPDYEFIKNYLDIIKIITMAPEIKGSFDFMDLIKQNSSAVLSIGHSNATYEEAMEAIERGISHSTHIFNAMTPLHHRNPGVVGAVFNSEITCELIADKIHVHPELFRFLIKAVGENRICLITDSMRAGCMKDGCYDLGGQSVIVKDGSARLSDGQLAGSVLTLNLAVKNFFESTDYPLNKIVNMVSINPAKVIGFENQKGSIEKGKDADIILFDKEISIKSVFIEGKKIN</sequence>
<evidence type="ECO:0000256" key="1">
    <source>
        <dbReference type="ARBA" id="ARBA00010716"/>
    </source>
</evidence>
<dbReference type="RefSeq" id="WP_209659442.1">
    <property type="nucleotide sequence ID" value="NZ_JAGGLI010000005.1"/>
</dbReference>
<dbReference type="InterPro" id="IPR003764">
    <property type="entry name" value="GlcNAc_6-P_deAcase"/>
</dbReference>
<dbReference type="CDD" id="cd00854">
    <property type="entry name" value="NagA"/>
    <property type="match status" value="1"/>
</dbReference>
<dbReference type="PANTHER" id="PTHR11113:SF14">
    <property type="entry name" value="N-ACETYLGLUCOSAMINE-6-PHOSPHATE DEACETYLASE"/>
    <property type="match status" value="1"/>
</dbReference>
<evidence type="ECO:0000259" key="6">
    <source>
        <dbReference type="Pfam" id="PF01979"/>
    </source>
</evidence>
<evidence type="ECO:0000313" key="8">
    <source>
        <dbReference type="Proteomes" id="UP001314903"/>
    </source>
</evidence>
<dbReference type="Gene3D" id="3.20.20.140">
    <property type="entry name" value="Metal-dependent hydrolases"/>
    <property type="match status" value="1"/>
</dbReference>
<keyword evidence="4 5" id="KW-0119">Carbohydrate metabolism</keyword>
<dbReference type="EMBL" id="JAGGLI010000005">
    <property type="protein sequence ID" value="MBP2026933.1"/>
    <property type="molecule type" value="Genomic_DNA"/>
</dbReference>
<evidence type="ECO:0000256" key="5">
    <source>
        <dbReference type="PIRNR" id="PIRNR038994"/>
    </source>
</evidence>
<comment type="caution">
    <text evidence="7">The sequence shown here is derived from an EMBL/GenBank/DDBJ whole genome shotgun (WGS) entry which is preliminary data.</text>
</comment>
<keyword evidence="8" id="KW-1185">Reference proteome</keyword>
<feature type="domain" description="Amidohydrolase-related" evidence="6">
    <location>
        <begin position="51"/>
        <end position="376"/>
    </location>
</feature>
<gene>
    <name evidence="7" type="ORF">J2Z35_000725</name>
</gene>
<dbReference type="InterPro" id="IPR006680">
    <property type="entry name" value="Amidohydro-rel"/>
</dbReference>
<dbReference type="PIRSF" id="PIRSF038994">
    <property type="entry name" value="NagA"/>
    <property type="match status" value="1"/>
</dbReference>
<reference evidence="7 8" key="1">
    <citation type="submission" date="2021-03" db="EMBL/GenBank/DDBJ databases">
        <title>Genomic Encyclopedia of Type Strains, Phase IV (KMG-IV): sequencing the most valuable type-strain genomes for metagenomic binning, comparative biology and taxonomic classification.</title>
        <authorList>
            <person name="Goeker M."/>
        </authorList>
    </citation>
    <scope>NUCLEOTIDE SEQUENCE [LARGE SCALE GENOMIC DNA]</scope>
    <source>
        <strain evidence="7 8">DSM 27512</strain>
    </source>
</reference>
<dbReference type="PANTHER" id="PTHR11113">
    <property type="entry name" value="N-ACETYLGLUCOSAMINE-6-PHOSPHATE DEACETYLASE"/>
    <property type="match status" value="1"/>
</dbReference>
<evidence type="ECO:0000256" key="4">
    <source>
        <dbReference type="ARBA" id="ARBA00023277"/>
    </source>
</evidence>
<dbReference type="InterPro" id="IPR032466">
    <property type="entry name" value="Metal_Hydrolase"/>
</dbReference>